<dbReference type="PANTHER" id="PTHR34315">
    <property type="match status" value="1"/>
</dbReference>
<sequence>MYKKIENKRAQEVIDMSRRNGLVRLSAFASSLMVRGALTSAAWGIAASGASSSALAGSCILSPDGRTGPFYTALNLVRSDLREDRTGVVLDIDLAVQNSACSPLVGAAVAIWNCDSRGMYSEYPNVNPDVPGYAPVPLGQVPSEAPHYPEQDLSQKFLRGVQVTDERGFVRFRVIYPSWYATRTPHIHVKVYPGAAVGDTTAYTGQLYFPEAINTTVLSNPLYTGRTQPRDTLNNTDRHYVAMGGLQNELQISSVVTGLQARKTLVVPV</sequence>
<dbReference type="EMBL" id="JALGBI010000001">
    <property type="protein sequence ID" value="MCJ0761619.1"/>
    <property type="molecule type" value="Genomic_DNA"/>
</dbReference>
<dbReference type="GO" id="GO:0016702">
    <property type="term" value="F:oxidoreductase activity, acting on single donors with incorporation of molecular oxygen, incorporation of two atoms of oxygen"/>
    <property type="evidence" value="ECO:0007669"/>
    <property type="project" value="InterPro"/>
</dbReference>
<dbReference type="Gene3D" id="2.60.130.10">
    <property type="entry name" value="Aromatic compound dioxygenase"/>
    <property type="match status" value="1"/>
</dbReference>
<dbReference type="GO" id="GO:0005506">
    <property type="term" value="F:iron ion binding"/>
    <property type="evidence" value="ECO:0007669"/>
    <property type="project" value="InterPro"/>
</dbReference>
<protein>
    <recommendedName>
        <fullName evidence="3">Intradiol ring-cleavage dioxygenase</fullName>
    </recommendedName>
</protein>
<dbReference type="RefSeq" id="WP_243302715.1">
    <property type="nucleotide sequence ID" value="NZ_JALGBI010000001.1"/>
</dbReference>
<reference evidence="1" key="1">
    <citation type="submission" date="2022-03" db="EMBL/GenBank/DDBJ databases">
        <authorList>
            <person name="Woo C.Y."/>
        </authorList>
    </citation>
    <scope>NUCLEOTIDE SEQUENCE</scope>
    <source>
        <strain evidence="1">CYS-02</strain>
    </source>
</reference>
<organism evidence="1 2">
    <name type="scientific">Variovorax terrae</name>
    <dbReference type="NCBI Taxonomy" id="2923278"/>
    <lineage>
        <taxon>Bacteria</taxon>
        <taxon>Pseudomonadati</taxon>
        <taxon>Pseudomonadota</taxon>
        <taxon>Betaproteobacteria</taxon>
        <taxon>Burkholderiales</taxon>
        <taxon>Comamonadaceae</taxon>
        <taxon>Variovorax</taxon>
    </lineage>
</organism>
<dbReference type="AlphaFoldDB" id="A0A9X1VQN3"/>
<gene>
    <name evidence="1" type="ORF">MMF98_00170</name>
</gene>
<evidence type="ECO:0000313" key="1">
    <source>
        <dbReference type="EMBL" id="MCJ0761619.1"/>
    </source>
</evidence>
<comment type="caution">
    <text evidence="1">The sequence shown here is derived from an EMBL/GenBank/DDBJ whole genome shotgun (WGS) entry which is preliminary data.</text>
</comment>
<evidence type="ECO:0000313" key="2">
    <source>
        <dbReference type="Proteomes" id="UP001139447"/>
    </source>
</evidence>
<accession>A0A9X1VQN3</accession>
<keyword evidence="2" id="KW-1185">Reference proteome</keyword>
<dbReference type="Proteomes" id="UP001139447">
    <property type="component" value="Unassembled WGS sequence"/>
</dbReference>
<evidence type="ECO:0008006" key="3">
    <source>
        <dbReference type="Google" id="ProtNLM"/>
    </source>
</evidence>
<dbReference type="PANTHER" id="PTHR34315:SF1">
    <property type="entry name" value="INTRADIOL RING-CLEAVAGE DIOXYGENASES DOMAIN-CONTAINING PROTEIN-RELATED"/>
    <property type="match status" value="1"/>
</dbReference>
<dbReference type="SUPFAM" id="SSF49482">
    <property type="entry name" value="Aromatic compound dioxygenase"/>
    <property type="match status" value="1"/>
</dbReference>
<name>A0A9X1VQN3_9BURK</name>
<proteinExistence type="predicted"/>
<dbReference type="InterPro" id="IPR015889">
    <property type="entry name" value="Intradiol_dOase_core"/>
</dbReference>